<keyword evidence="2" id="KW-1185">Reference proteome</keyword>
<dbReference type="EMBL" id="JAETWB010000031">
    <property type="protein sequence ID" value="MBL6081625.1"/>
    <property type="molecule type" value="Genomic_DNA"/>
</dbReference>
<reference evidence="1 2" key="1">
    <citation type="submission" date="2021-01" db="EMBL/GenBank/DDBJ databases">
        <title>Belnapia mucosa sp. nov. and Belnapia arida sp. nov., isolated from the Tabernas Desert (Almeria, Spain).</title>
        <authorList>
            <person name="Molina-Menor E."/>
            <person name="Vidal-Verdu A."/>
            <person name="Calonge A."/>
            <person name="Satari L."/>
            <person name="Pereto J."/>
            <person name="Porcar M."/>
        </authorList>
    </citation>
    <scope>NUCLEOTIDE SEQUENCE [LARGE SCALE GENOMIC DNA]</scope>
    <source>
        <strain evidence="1 2">T18</strain>
    </source>
</reference>
<name>A0ABS1UBW3_9PROT</name>
<organism evidence="1 2">
    <name type="scientific">Belnapia arida</name>
    <dbReference type="NCBI Taxonomy" id="2804533"/>
    <lineage>
        <taxon>Bacteria</taxon>
        <taxon>Pseudomonadati</taxon>
        <taxon>Pseudomonadota</taxon>
        <taxon>Alphaproteobacteria</taxon>
        <taxon>Acetobacterales</taxon>
        <taxon>Roseomonadaceae</taxon>
        <taxon>Belnapia</taxon>
    </lineage>
</organism>
<comment type="caution">
    <text evidence="1">The sequence shown here is derived from an EMBL/GenBank/DDBJ whole genome shotgun (WGS) entry which is preliminary data.</text>
</comment>
<dbReference type="Proteomes" id="UP000660885">
    <property type="component" value="Unassembled WGS sequence"/>
</dbReference>
<accession>A0ABS1UBW3</accession>
<evidence type="ECO:0000313" key="1">
    <source>
        <dbReference type="EMBL" id="MBL6081625.1"/>
    </source>
</evidence>
<gene>
    <name evidence="1" type="ORF">JMJ56_26900</name>
</gene>
<evidence type="ECO:0000313" key="2">
    <source>
        <dbReference type="Proteomes" id="UP000660885"/>
    </source>
</evidence>
<proteinExistence type="predicted"/>
<dbReference type="RefSeq" id="WP_202834835.1">
    <property type="nucleotide sequence ID" value="NZ_JAETWB010000031.1"/>
</dbReference>
<protein>
    <submittedName>
        <fullName evidence="1">Uncharacterized protein</fullName>
    </submittedName>
</protein>
<sequence length="116" mass="12400">MSTETGQTQTQTDTVGLALVGELRDLEQRHAALTSEIAASGTPELVPMLHPNLPDLCRRKIEVLGTALQEPHTAAEALRRLIDVIAVFPANARVRSASSCMVTSLPSSILATRQSV</sequence>